<reference evidence="3 4" key="1">
    <citation type="journal article" date="2010" name="PLoS Biol.">
        <title>Multi-platform next-generation sequencing of the domestic turkey (Meleagris gallopavo): genome assembly and analysis.</title>
        <authorList>
            <person name="Dalloul R.A."/>
            <person name="Long J.A."/>
            <person name="Zimin A.V."/>
            <person name="Aslam L."/>
            <person name="Beal K."/>
            <person name="Blomberg L.A."/>
            <person name="Bouffard P."/>
            <person name="Burt D.W."/>
            <person name="Crasta O."/>
            <person name="Crooijmans R.P."/>
            <person name="Cooper K."/>
            <person name="Coulombe R.A."/>
            <person name="De S."/>
            <person name="Delany M.E."/>
            <person name="Dodgson J.B."/>
            <person name="Dong J.J."/>
            <person name="Evans C."/>
            <person name="Frederickson K.M."/>
            <person name="Flicek P."/>
            <person name="Florea L."/>
            <person name="Folkerts O."/>
            <person name="Groenen M.A."/>
            <person name="Harkins T.T."/>
            <person name="Herrero J."/>
            <person name="Hoffmann S."/>
            <person name="Megens H.J."/>
            <person name="Jiang A."/>
            <person name="de Jong P."/>
            <person name="Kaiser P."/>
            <person name="Kim H."/>
            <person name="Kim K.W."/>
            <person name="Kim S."/>
            <person name="Langenberger D."/>
            <person name="Lee M.K."/>
            <person name="Lee T."/>
            <person name="Mane S."/>
            <person name="Marcais G."/>
            <person name="Marz M."/>
            <person name="McElroy A.P."/>
            <person name="Modise T."/>
            <person name="Nefedov M."/>
            <person name="Notredame C."/>
            <person name="Paton I.R."/>
            <person name="Payne W.S."/>
            <person name="Pertea G."/>
            <person name="Prickett D."/>
            <person name="Puiu D."/>
            <person name="Qioa D."/>
            <person name="Raineri E."/>
            <person name="Ruffier M."/>
            <person name="Salzberg S.L."/>
            <person name="Schatz M.C."/>
            <person name="Scheuring C."/>
            <person name="Schmidt C.J."/>
            <person name="Schroeder S."/>
            <person name="Searle S.M."/>
            <person name="Smith E.J."/>
            <person name="Smith J."/>
            <person name="Sonstegard T.S."/>
            <person name="Stadler P.F."/>
            <person name="Tafer H."/>
            <person name="Tu Z.J."/>
            <person name="Van Tassell C.P."/>
            <person name="Vilella A.J."/>
            <person name="Williams K.P."/>
            <person name="Yorke J.A."/>
            <person name="Zhang L."/>
            <person name="Zhang H.B."/>
            <person name="Zhang X."/>
            <person name="Zhang Y."/>
            <person name="Reed K.M."/>
        </authorList>
    </citation>
    <scope>NUCLEOTIDE SEQUENCE [LARGE SCALE GENOMIC DNA]</scope>
</reference>
<keyword evidence="4" id="KW-1185">Reference proteome</keyword>
<dbReference type="Ensembl" id="ENSMGAT00000037009.1">
    <property type="protein sequence ID" value="ENSMGAP00000033991.1"/>
    <property type="gene ID" value="ENSMGAG00000017867.1"/>
</dbReference>
<feature type="compositionally biased region" description="Low complexity" evidence="2">
    <location>
        <begin position="122"/>
        <end position="154"/>
    </location>
</feature>
<reference evidence="3" key="2">
    <citation type="submission" date="2025-08" db="UniProtKB">
        <authorList>
            <consortium name="Ensembl"/>
        </authorList>
    </citation>
    <scope>IDENTIFICATION</scope>
</reference>
<dbReference type="GO" id="GO:0007129">
    <property type="term" value="P:homologous chromosome pairing at meiosis"/>
    <property type="evidence" value="ECO:0007669"/>
    <property type="project" value="TreeGrafter"/>
</dbReference>
<organism evidence="3 4">
    <name type="scientific">Meleagris gallopavo</name>
    <name type="common">Wild turkey</name>
    <dbReference type="NCBI Taxonomy" id="9103"/>
    <lineage>
        <taxon>Eukaryota</taxon>
        <taxon>Metazoa</taxon>
        <taxon>Chordata</taxon>
        <taxon>Craniata</taxon>
        <taxon>Vertebrata</taxon>
        <taxon>Euteleostomi</taxon>
        <taxon>Archelosauria</taxon>
        <taxon>Archosauria</taxon>
        <taxon>Dinosauria</taxon>
        <taxon>Saurischia</taxon>
        <taxon>Theropoda</taxon>
        <taxon>Coelurosauria</taxon>
        <taxon>Aves</taxon>
        <taxon>Neognathae</taxon>
        <taxon>Galloanserae</taxon>
        <taxon>Galliformes</taxon>
        <taxon>Phasianidae</taxon>
        <taxon>Meleagridinae</taxon>
        <taxon>Meleagris</taxon>
    </lineage>
</organism>
<dbReference type="InterPro" id="IPR042123">
    <property type="entry name" value="Zip3/RNF212-like"/>
</dbReference>
<dbReference type="GO" id="GO:0016925">
    <property type="term" value="P:protein sumoylation"/>
    <property type="evidence" value="ECO:0007669"/>
    <property type="project" value="TreeGrafter"/>
</dbReference>
<evidence type="ECO:0000256" key="1">
    <source>
        <dbReference type="ARBA" id="ARBA00023254"/>
    </source>
</evidence>
<keyword evidence="1" id="KW-0469">Meiosis</keyword>
<protein>
    <submittedName>
        <fullName evidence="3">Uncharacterized protein</fullName>
    </submittedName>
</protein>
<feature type="compositionally biased region" description="Low complexity" evidence="2">
    <location>
        <begin position="385"/>
        <end position="398"/>
    </location>
</feature>
<feature type="compositionally biased region" description="Basic and acidic residues" evidence="2">
    <location>
        <begin position="356"/>
        <end position="383"/>
    </location>
</feature>
<reference evidence="3" key="3">
    <citation type="submission" date="2025-09" db="UniProtKB">
        <authorList>
            <consortium name="Ensembl"/>
        </authorList>
    </citation>
    <scope>IDENTIFICATION</scope>
</reference>
<dbReference type="Proteomes" id="UP000001645">
    <property type="component" value="Chromosome 1"/>
</dbReference>
<accession>A0A803YQE3</accession>
<sequence length="425" mass="46084">MRSWALMLTHRRCSGTGAAAAAPARLLPSWANPRAWSHRRPPGALRGIPSPTHCTSGPRRRRRWGAPPSRRSLVGCPPQCLPIPRSTAAAQVQRHQPLLKLAAPGWSGWGFLPHRPRPLRPRPGWGRGPSRAAAAREGAGPSRRPRPLLRQGPQTGAASCPPRSPSGGSEPIPATRRTPGPGRGEEAPEGRAGPRDGRSRTGINFYRRETLGSLVNGIKTTAPRRITQPGASHARNGRSRFSRPFNGFPQALPAPPGAPPPLWRPPPPGIGSTAIAATARKAPASPSPAAGTSCARPAWVQLEETLFLKSPAAIARQRLAHISQAWRFQQAQVDLLLASHRDTARRAEAALRDTRRALDSKQREAETLRRENGELRRHLREAEVSPTWRSSRSSTPRPIGITSPATTGRSPLILPVSPQFQEEHY</sequence>
<feature type="compositionally biased region" description="Pro residues" evidence="2">
    <location>
        <begin position="252"/>
        <end position="269"/>
    </location>
</feature>
<dbReference type="GO" id="GO:0019789">
    <property type="term" value="F:SUMO transferase activity"/>
    <property type="evidence" value="ECO:0007669"/>
    <property type="project" value="InterPro"/>
</dbReference>
<dbReference type="GO" id="GO:0000795">
    <property type="term" value="C:synaptonemal complex"/>
    <property type="evidence" value="ECO:0007669"/>
    <property type="project" value="InterPro"/>
</dbReference>
<dbReference type="InParanoid" id="A0A803YQE3"/>
<proteinExistence type="predicted"/>
<feature type="region of interest" description="Disordered" evidence="2">
    <location>
        <begin position="120"/>
        <end position="273"/>
    </location>
</feature>
<dbReference type="GO" id="GO:0007131">
    <property type="term" value="P:reciprocal meiotic recombination"/>
    <property type="evidence" value="ECO:0007669"/>
    <property type="project" value="InterPro"/>
</dbReference>
<feature type="region of interest" description="Disordered" evidence="2">
    <location>
        <begin position="40"/>
        <end position="71"/>
    </location>
</feature>
<feature type="compositionally biased region" description="Basic and acidic residues" evidence="2">
    <location>
        <begin position="183"/>
        <end position="199"/>
    </location>
</feature>
<gene>
    <name evidence="3" type="primary">RNF212B</name>
</gene>
<dbReference type="AlphaFoldDB" id="A0A803YQE3"/>
<dbReference type="PANTHER" id="PTHR22663:SF29">
    <property type="entry name" value="RING FINGER PROTEIN 212B"/>
    <property type="match status" value="1"/>
</dbReference>
<evidence type="ECO:0000313" key="4">
    <source>
        <dbReference type="Proteomes" id="UP000001645"/>
    </source>
</evidence>
<dbReference type="GeneTree" id="ENSGT00980000199831"/>
<feature type="region of interest" description="Disordered" evidence="2">
    <location>
        <begin position="356"/>
        <end position="425"/>
    </location>
</feature>
<dbReference type="PANTHER" id="PTHR22663">
    <property type="entry name" value="RING FINGER PROTEIN NARYA-RELATED"/>
    <property type="match status" value="1"/>
</dbReference>
<name>A0A803YQE3_MELGA</name>
<evidence type="ECO:0000313" key="3">
    <source>
        <dbReference type="Ensembl" id="ENSMGAP00000033991.1"/>
    </source>
</evidence>
<evidence type="ECO:0000256" key="2">
    <source>
        <dbReference type="SAM" id="MobiDB-lite"/>
    </source>
</evidence>